<dbReference type="AlphaFoldDB" id="A0A5E5BFH1"/>
<protein>
    <submittedName>
        <fullName evidence="2">Uncharacterized protein</fullName>
    </submittedName>
</protein>
<reference evidence="2 3" key="1">
    <citation type="submission" date="2019-08" db="EMBL/GenBank/DDBJ databases">
        <authorList>
            <person name="Peeters C."/>
        </authorList>
    </citation>
    <scope>NUCLEOTIDE SEQUENCE [LARGE SCALE GENOMIC DNA]</scope>
    <source>
        <strain evidence="2 3">LMG 31121</strain>
    </source>
</reference>
<evidence type="ECO:0000256" key="1">
    <source>
        <dbReference type="SAM" id="MobiDB-lite"/>
    </source>
</evidence>
<evidence type="ECO:0000313" key="2">
    <source>
        <dbReference type="EMBL" id="VVE84649.1"/>
    </source>
</evidence>
<dbReference type="Proteomes" id="UP000335538">
    <property type="component" value="Unassembled WGS sequence"/>
</dbReference>
<accession>A0A5E5BFH1</accession>
<sequence>MGQTQLSKWCMACGAHRGAQRERAARAARLRGLTGGLRQPPAGAGTDIVDGRSTAVVPR</sequence>
<evidence type="ECO:0000313" key="3">
    <source>
        <dbReference type="Proteomes" id="UP000335538"/>
    </source>
</evidence>
<gene>
    <name evidence="2" type="ORF">PSP31121_04857</name>
</gene>
<name>A0A5E5BFH1_9BURK</name>
<organism evidence="2 3">
    <name type="scientific">Pandoraea sputorum</name>
    <dbReference type="NCBI Taxonomy" id="93222"/>
    <lineage>
        <taxon>Bacteria</taxon>
        <taxon>Pseudomonadati</taxon>
        <taxon>Pseudomonadota</taxon>
        <taxon>Betaproteobacteria</taxon>
        <taxon>Burkholderiales</taxon>
        <taxon>Burkholderiaceae</taxon>
        <taxon>Pandoraea</taxon>
    </lineage>
</organism>
<proteinExistence type="predicted"/>
<dbReference type="EMBL" id="CABPSR010000019">
    <property type="protein sequence ID" value="VVE84649.1"/>
    <property type="molecule type" value="Genomic_DNA"/>
</dbReference>
<feature type="region of interest" description="Disordered" evidence="1">
    <location>
        <begin position="34"/>
        <end position="59"/>
    </location>
</feature>